<dbReference type="InterPro" id="IPR022742">
    <property type="entry name" value="Hydrolase_4"/>
</dbReference>
<dbReference type="InterPro" id="IPR002092">
    <property type="entry name" value="DNA-dir_Rpol_phage-type"/>
</dbReference>
<comment type="function">
    <text evidence="9">DNA-dependent RNA polymerase catalyzes the transcription of DNA into RNA using the four ribonucleoside triphosphates as substrates.</text>
</comment>
<dbReference type="SUPFAM" id="SSF53474">
    <property type="entry name" value="alpha/beta-Hydrolases"/>
    <property type="match status" value="1"/>
</dbReference>
<dbReference type="EMBL" id="CM017323">
    <property type="protein sequence ID" value="KAE8021859.1"/>
    <property type="molecule type" value="Genomic_DNA"/>
</dbReference>
<dbReference type="GO" id="GO:0034245">
    <property type="term" value="C:mitochondrial DNA-directed RNA polymerase complex"/>
    <property type="evidence" value="ECO:0007669"/>
    <property type="project" value="TreeGrafter"/>
</dbReference>
<dbReference type="PROSITE" id="PS00489">
    <property type="entry name" value="RNA_POL_PHAGE_2"/>
    <property type="match status" value="1"/>
</dbReference>
<accession>A0A5N6QWG6</accession>
<dbReference type="SMART" id="SM01311">
    <property type="entry name" value="RPOL_N"/>
    <property type="match status" value="1"/>
</dbReference>
<dbReference type="FunFam" id="1.10.150.20:FF:000027">
    <property type="entry name" value="DNA-directed RNA polymerase"/>
    <property type="match status" value="1"/>
</dbReference>
<evidence type="ECO:0000256" key="1">
    <source>
        <dbReference type="ARBA" id="ARBA00009493"/>
    </source>
</evidence>
<dbReference type="GO" id="GO:0003677">
    <property type="term" value="F:DNA binding"/>
    <property type="evidence" value="ECO:0007669"/>
    <property type="project" value="InterPro"/>
</dbReference>
<dbReference type="InterPro" id="IPR046950">
    <property type="entry name" value="DNA-dir_Rpol_C_phage-type"/>
</dbReference>
<sequence>MAAKFAFFPPSPPSYGVAEEEGEGGRKLIMTLVETRENVDVLRLRTKRGSDVVAVYISNPSASLTMLYSHGNAADLGQMYGLFCELGLHLRVNFMGYDYSGYGQSTGKPSEQNTYADIEAAYRCLVEKYGTKEEDIILYGQSVGSGPTLDLATRLPNLRAVILHSPILSGLRVMYPVKKTYWFDIFKNIDKIPFVNCPVLVIHGTADDVVSWSHGKQLWDLCKEKYEPLWIKDGNHCNLELFPQYIKHLKKFISAIEKSPHRRNGFGPITDQQENPRNSTDCREKSRPSIDQREKSRPSTDQREKPRISTDRKEKLRASTDKREKSRKSIDRHEKTSNVIDRPEKASNVTDQPEKARNSIDRGESGGAPGESRDLPPPSSSSSSSLEIESQSTRKVVWGSVVRNLTQLYPGSQLPEKLVSNIRRHYDSLPLRFGGFTLGVVLLLVQAGQEKSVKTRIENALKSAIKKPKTSAVKLPFGLCGCQEGSTKGIDFGEIEEEPAMWGNIGKRFILKPQSFGLNSHSIRRAHGVLGLTQDPVFPEKFKFRFSELSSCSNYRFLEMGFRQNGEVSSHEDFMGRPSFGFNGFCPKGYASVAEAEAEAEVVSSTDVEEDASAVEEIQELLQEMGKEEKRQVGYWRRRRHKVLRGTGEGKYRLLRRRQVRIETEAWEQAVKEYKELLMDMCEHKLAPNLPYMKSLFLGWFEPLQDAIEKEQDLCRQGKNRAAYAPYFDQLPAEMMSVITMHKLVGLLMAGGEHGTARVVHAACMIGDAIEQEVRIHKFLEKTKRKKGDTEKENEGGDSDSVIKEEGKLRKKVTNLMKKQKLRAVRQMVKGKDDSKPWGQDAKAKVGSRLIELLIETAYIQPPANQLADGPLDIRPAFVHSLRNTMKEGKKTSRRCGIIECDPLVLKGLERTARHMVIPYMPMLVPPIKWTGYDKGGHLFLPCHVMRTHGARQQREAVKRAPMKQLEPVFEALDTLGNTKWKVNKMVLSVVDRLWASGGRLADLVDRNDVPLPDEPDTEDEAQLKKWKWKVKSVKKENRERHAQRCDIELKLAVARKMKDEEGFFYPHNVDFRGRAYPMHPYLNHLGSDLCRGILEFAEGRPLGKSGFRWLKIHLANLYAGGVDKLSHEGRLAFTENHLDDIFDSADRPLEGRRWWLNAEDPFQCLAVCMNITEALRSSSPETFISHIPVHQDGSCNGLQHYAALGRDKLGAASVNLVVGEKPADVYSGIAARVLEIMRRDAQKDPNIFPDALRARILINQVDRKLVKQTVMTSVYGVTYIGAREQIKRRLKERGAIADDVELFGASCYAAKTTLTALGEMFEAARSIMSWLGECAKIIASENQPVRWTTPLGLPVVQPYRKLGRHLVKTSLQVLTLQRETEKVLVKRQRTAFPPNFVHSLDGSHMMMTAIACKKAGMNFAGVHDSYWTHACDVDEMSRILREKFVELYETPILENHGLEKEGVISKSLVEKCCTAHVYIWEDVSLGIKKIAAWYGI</sequence>
<dbReference type="Pfam" id="PF14700">
    <property type="entry name" value="RPOL_N"/>
    <property type="match status" value="1"/>
</dbReference>
<evidence type="ECO:0000313" key="12">
    <source>
        <dbReference type="EMBL" id="KAE8021859.1"/>
    </source>
</evidence>
<name>A0A5N6QWG6_9ROSI</name>
<dbReference type="FunFam" id="1.10.287.260:FF:000001">
    <property type="entry name" value="DNA-directed RNA polymerase"/>
    <property type="match status" value="1"/>
</dbReference>
<dbReference type="Gene3D" id="1.10.287.280">
    <property type="match status" value="1"/>
</dbReference>
<keyword evidence="6" id="KW-0809">Transit peptide</keyword>
<keyword evidence="13" id="KW-1185">Reference proteome</keyword>
<dbReference type="Pfam" id="PF00940">
    <property type="entry name" value="RNA_pol"/>
    <property type="match status" value="1"/>
</dbReference>
<evidence type="ECO:0000256" key="5">
    <source>
        <dbReference type="ARBA" id="ARBA00022695"/>
    </source>
</evidence>
<feature type="compositionally biased region" description="Basic and acidic residues" evidence="10">
    <location>
        <begin position="352"/>
        <end position="364"/>
    </location>
</feature>
<dbReference type="GO" id="GO:0006390">
    <property type="term" value="P:mitochondrial transcription"/>
    <property type="evidence" value="ECO:0007669"/>
    <property type="project" value="TreeGrafter"/>
</dbReference>
<dbReference type="SUPFAM" id="SSF56672">
    <property type="entry name" value="DNA/RNA polymerases"/>
    <property type="match status" value="1"/>
</dbReference>
<dbReference type="PANTHER" id="PTHR10102">
    <property type="entry name" value="DNA-DIRECTED RNA POLYMERASE, MITOCHONDRIAL"/>
    <property type="match status" value="1"/>
</dbReference>
<proteinExistence type="inferred from homology"/>
<dbReference type="OrthoDB" id="276422at2759"/>
<feature type="compositionally biased region" description="Polar residues" evidence="10">
    <location>
        <begin position="270"/>
        <end position="279"/>
    </location>
</feature>
<feature type="domain" description="DNA-directed RNA polymerase N-terminal" evidence="11">
    <location>
        <begin position="657"/>
        <end position="978"/>
    </location>
</feature>
<keyword evidence="7 9" id="KW-0804">Transcription</keyword>
<feature type="compositionally biased region" description="Basic and acidic residues" evidence="10">
    <location>
        <begin position="280"/>
        <end position="345"/>
    </location>
</feature>
<organism evidence="12 13">
    <name type="scientific">Carpinus fangiana</name>
    <dbReference type="NCBI Taxonomy" id="176857"/>
    <lineage>
        <taxon>Eukaryota</taxon>
        <taxon>Viridiplantae</taxon>
        <taxon>Streptophyta</taxon>
        <taxon>Embryophyta</taxon>
        <taxon>Tracheophyta</taxon>
        <taxon>Spermatophyta</taxon>
        <taxon>Magnoliopsida</taxon>
        <taxon>eudicotyledons</taxon>
        <taxon>Gunneridae</taxon>
        <taxon>Pentapetalae</taxon>
        <taxon>rosids</taxon>
        <taxon>fabids</taxon>
        <taxon>Fagales</taxon>
        <taxon>Betulaceae</taxon>
        <taxon>Carpinus</taxon>
    </lineage>
</organism>
<evidence type="ECO:0000313" key="13">
    <source>
        <dbReference type="Proteomes" id="UP000327013"/>
    </source>
</evidence>
<dbReference type="Proteomes" id="UP000327013">
    <property type="component" value="Chromosome 3"/>
</dbReference>
<dbReference type="EC" id="2.7.7.6" evidence="2 9"/>
<keyword evidence="4 9" id="KW-0808">Transferase</keyword>
<dbReference type="Gene3D" id="3.40.50.1820">
    <property type="entry name" value="alpha/beta hydrolase"/>
    <property type="match status" value="1"/>
</dbReference>
<dbReference type="Pfam" id="PF24093">
    <property type="entry name" value="DUF7377"/>
    <property type="match status" value="1"/>
</dbReference>
<evidence type="ECO:0000256" key="3">
    <source>
        <dbReference type="ARBA" id="ARBA00022478"/>
    </source>
</evidence>
<evidence type="ECO:0000256" key="10">
    <source>
        <dbReference type="SAM" id="MobiDB-lite"/>
    </source>
</evidence>
<evidence type="ECO:0000256" key="7">
    <source>
        <dbReference type="ARBA" id="ARBA00023163"/>
    </source>
</evidence>
<dbReference type="PANTHER" id="PTHR10102:SF23">
    <property type="entry name" value="DNA-DIRECTED RNA POLYMERASE"/>
    <property type="match status" value="1"/>
</dbReference>
<protein>
    <recommendedName>
        <fullName evidence="2 9">DNA-directed RNA polymerase</fullName>
        <ecNumber evidence="2 9">2.7.7.6</ecNumber>
    </recommendedName>
</protein>
<feature type="region of interest" description="Disordered" evidence="10">
    <location>
        <begin position="784"/>
        <end position="804"/>
    </location>
</feature>
<evidence type="ECO:0000256" key="9">
    <source>
        <dbReference type="RuleBase" id="RU003805"/>
    </source>
</evidence>
<dbReference type="InterPro" id="IPR029058">
    <property type="entry name" value="AB_hydrolase_fold"/>
</dbReference>
<dbReference type="Gene3D" id="1.10.150.20">
    <property type="entry name" value="5' to 3' exonuclease, C-terminal subdomain"/>
    <property type="match status" value="1"/>
</dbReference>
<gene>
    <name evidence="12" type="ORF">FH972_007710</name>
</gene>
<dbReference type="InterPro" id="IPR024075">
    <property type="entry name" value="DNA-dir_RNA_pol_helix_hairp_sf"/>
</dbReference>
<evidence type="ECO:0000256" key="4">
    <source>
        <dbReference type="ARBA" id="ARBA00022679"/>
    </source>
</evidence>
<evidence type="ECO:0000256" key="2">
    <source>
        <dbReference type="ARBA" id="ARBA00012418"/>
    </source>
</evidence>
<dbReference type="Pfam" id="PF12146">
    <property type="entry name" value="Hydrolase_4"/>
    <property type="match status" value="1"/>
</dbReference>
<dbReference type="GO" id="GO:0003899">
    <property type="term" value="F:DNA-directed RNA polymerase activity"/>
    <property type="evidence" value="ECO:0007669"/>
    <property type="project" value="UniProtKB-EC"/>
</dbReference>
<dbReference type="Gene3D" id="1.10.287.260">
    <property type="match status" value="1"/>
</dbReference>
<dbReference type="InterPro" id="IPR055801">
    <property type="entry name" value="DUF7377"/>
</dbReference>
<feature type="region of interest" description="Disordered" evidence="10">
    <location>
        <begin position="260"/>
        <end position="389"/>
    </location>
</feature>
<dbReference type="Gene3D" id="1.10.1320.10">
    <property type="entry name" value="DNA-directed RNA polymerase, N-terminal domain"/>
    <property type="match status" value="1"/>
</dbReference>
<comment type="catalytic activity">
    <reaction evidence="8 9">
        <text>RNA(n) + a ribonucleoside 5'-triphosphate = RNA(n+1) + diphosphate</text>
        <dbReference type="Rhea" id="RHEA:21248"/>
        <dbReference type="Rhea" id="RHEA-COMP:14527"/>
        <dbReference type="Rhea" id="RHEA-COMP:17342"/>
        <dbReference type="ChEBI" id="CHEBI:33019"/>
        <dbReference type="ChEBI" id="CHEBI:61557"/>
        <dbReference type="ChEBI" id="CHEBI:140395"/>
        <dbReference type="EC" id="2.7.7.6"/>
    </reaction>
</comment>
<evidence type="ECO:0000256" key="8">
    <source>
        <dbReference type="ARBA" id="ARBA00048552"/>
    </source>
</evidence>
<dbReference type="FunFam" id="1.10.1320.10:FF:000001">
    <property type="entry name" value="DNA-directed RNA polymerase"/>
    <property type="match status" value="1"/>
</dbReference>
<reference evidence="12 13" key="1">
    <citation type="submission" date="2019-06" db="EMBL/GenBank/DDBJ databases">
        <title>A chromosomal-level reference genome of Carpinus fangiana (Coryloideae, Betulaceae).</title>
        <authorList>
            <person name="Yang X."/>
            <person name="Wang Z."/>
            <person name="Zhang L."/>
            <person name="Hao G."/>
            <person name="Liu J."/>
            <person name="Yang Y."/>
        </authorList>
    </citation>
    <scope>NUCLEOTIDE SEQUENCE [LARGE SCALE GENOMIC DNA]</scope>
    <source>
        <strain evidence="12">Cfa_2016G</strain>
        <tissue evidence="12">Leaf</tissue>
    </source>
</reference>
<dbReference type="InterPro" id="IPR029262">
    <property type="entry name" value="RPOL_N"/>
</dbReference>
<comment type="similarity">
    <text evidence="1 9">Belongs to the phage and mitochondrial RNA polymerase family.</text>
</comment>
<keyword evidence="5 9" id="KW-0548">Nucleotidyltransferase</keyword>
<dbReference type="PROSITE" id="PS00900">
    <property type="entry name" value="RNA_POL_PHAGE_1"/>
    <property type="match status" value="1"/>
</dbReference>
<evidence type="ECO:0000256" key="6">
    <source>
        <dbReference type="ARBA" id="ARBA00022946"/>
    </source>
</evidence>
<keyword evidence="3 9" id="KW-0240">DNA-directed RNA polymerase</keyword>
<dbReference type="InterPro" id="IPR037159">
    <property type="entry name" value="RNA_POL_N_sf"/>
</dbReference>
<evidence type="ECO:0000259" key="11">
    <source>
        <dbReference type="SMART" id="SM01311"/>
    </source>
</evidence>
<dbReference type="InterPro" id="IPR043502">
    <property type="entry name" value="DNA/RNA_pol_sf"/>
</dbReference>
<dbReference type="FunFam" id="1.10.287.280:FF:000001">
    <property type="entry name" value="DNA-directed RNA polymerase"/>
    <property type="match status" value="1"/>
</dbReference>